<reference evidence="1" key="1">
    <citation type="submission" date="2021-03" db="EMBL/GenBank/DDBJ databases">
        <title>Draft genome sequence of rust myrtle Austropuccinia psidii MF-1, a brazilian biotype.</title>
        <authorList>
            <person name="Quecine M.C."/>
            <person name="Pachon D.M.R."/>
            <person name="Bonatelli M.L."/>
            <person name="Correr F.H."/>
            <person name="Franceschini L.M."/>
            <person name="Leite T.F."/>
            <person name="Margarido G.R.A."/>
            <person name="Almeida C.A."/>
            <person name="Ferrarezi J.A."/>
            <person name="Labate C.A."/>
        </authorList>
    </citation>
    <scope>NUCLEOTIDE SEQUENCE</scope>
    <source>
        <strain evidence="1">MF-1</strain>
    </source>
</reference>
<dbReference type="OrthoDB" id="7548346at2759"/>
<accession>A0A9Q3HIM4</accession>
<organism evidence="1 2">
    <name type="scientific">Austropuccinia psidii MF-1</name>
    <dbReference type="NCBI Taxonomy" id="1389203"/>
    <lineage>
        <taxon>Eukaryota</taxon>
        <taxon>Fungi</taxon>
        <taxon>Dikarya</taxon>
        <taxon>Basidiomycota</taxon>
        <taxon>Pucciniomycotina</taxon>
        <taxon>Pucciniomycetes</taxon>
        <taxon>Pucciniales</taxon>
        <taxon>Sphaerophragmiaceae</taxon>
        <taxon>Austropuccinia</taxon>
    </lineage>
</organism>
<dbReference type="EMBL" id="AVOT02017218">
    <property type="protein sequence ID" value="MBW0503185.1"/>
    <property type="molecule type" value="Genomic_DNA"/>
</dbReference>
<proteinExistence type="predicted"/>
<name>A0A9Q3HIM4_9BASI</name>
<dbReference type="Proteomes" id="UP000765509">
    <property type="component" value="Unassembled WGS sequence"/>
</dbReference>
<protein>
    <submittedName>
        <fullName evidence="1">Uncharacterized protein</fullName>
    </submittedName>
</protein>
<evidence type="ECO:0000313" key="1">
    <source>
        <dbReference type="EMBL" id="MBW0503185.1"/>
    </source>
</evidence>
<sequence length="160" mass="18171">MGNTINHVPVLDGQNYPAWSLPINVELSAHGLRDICSSEISPKTDHSVISNRNQLNMEEVQLILSRLQPEIIVTVLKANTVKNAKLLWTKIHKRFASQKYTNRGRTWVRWECLCFNGSIEEYAKEFSNILFDISGIGIVIPLNNMAYSILAKIETPMKMS</sequence>
<keyword evidence="2" id="KW-1185">Reference proteome</keyword>
<evidence type="ECO:0000313" key="2">
    <source>
        <dbReference type="Proteomes" id="UP000765509"/>
    </source>
</evidence>
<gene>
    <name evidence="1" type="ORF">O181_042900</name>
</gene>
<dbReference type="AlphaFoldDB" id="A0A9Q3HIM4"/>
<comment type="caution">
    <text evidence="1">The sequence shown here is derived from an EMBL/GenBank/DDBJ whole genome shotgun (WGS) entry which is preliminary data.</text>
</comment>